<dbReference type="SUPFAM" id="SSF141371">
    <property type="entry name" value="PilZ domain-like"/>
    <property type="match status" value="2"/>
</dbReference>
<name>A0A2K8KWS3_9GAMM</name>
<reference evidence="6 7" key="1">
    <citation type="journal article" date="2017" name="Environ. Microbiol.">
        <title>Genomic and physiological analyses of 'Reinekea forsetii' reveal a versatile opportunistic lifestyle during spring algae blooms.</title>
        <authorList>
            <person name="Avci B."/>
            <person name="Hahnke R.L."/>
            <person name="Chafee M."/>
            <person name="Fischer T."/>
            <person name="Gruber-Vodicka H."/>
            <person name="Tegetmeyer H.E."/>
            <person name="Harder J."/>
            <person name="Fuchs B.M."/>
            <person name="Amann R.I."/>
            <person name="Teeling H."/>
        </authorList>
    </citation>
    <scope>NUCLEOTIDE SEQUENCE [LARGE SCALE GENOMIC DNA]</scope>
    <source>
        <strain evidence="6 7">Hel1_31_D35</strain>
    </source>
</reference>
<feature type="domain" description="Type III secretion system flagellar brake protein YcgR PilZN" evidence="5">
    <location>
        <begin position="14"/>
        <end position="97"/>
    </location>
</feature>
<dbReference type="Pfam" id="PF07238">
    <property type="entry name" value="PilZ"/>
    <property type="match status" value="1"/>
</dbReference>
<dbReference type="KEGG" id="rfo:REIFOR_02419"/>
<keyword evidence="7" id="KW-1185">Reference proteome</keyword>
<proteinExistence type="predicted"/>
<keyword evidence="1" id="KW-0973">c-di-GMP</keyword>
<dbReference type="GO" id="GO:0035438">
    <property type="term" value="F:cyclic-di-GMP binding"/>
    <property type="evidence" value="ECO:0007669"/>
    <property type="project" value="InterPro"/>
</dbReference>
<keyword evidence="3" id="KW-0975">Bacterial flagellum</keyword>
<dbReference type="InterPro" id="IPR009875">
    <property type="entry name" value="PilZ_domain"/>
</dbReference>
<dbReference type="Pfam" id="PF12945">
    <property type="entry name" value="PilZNR"/>
    <property type="match status" value="1"/>
</dbReference>
<dbReference type="EMBL" id="CP011797">
    <property type="protein sequence ID" value="ATX77544.1"/>
    <property type="molecule type" value="Genomic_DNA"/>
</dbReference>
<dbReference type="RefSeq" id="WP_100257795.1">
    <property type="nucleotide sequence ID" value="NZ_CP011797.1"/>
</dbReference>
<evidence type="ECO:0000256" key="3">
    <source>
        <dbReference type="ARBA" id="ARBA00023143"/>
    </source>
</evidence>
<dbReference type="Proteomes" id="UP000229757">
    <property type="component" value="Chromosome"/>
</dbReference>
<protein>
    <submittedName>
        <fullName evidence="6">Type IV pilus assembly PilZ</fullName>
    </submittedName>
</protein>
<evidence type="ECO:0000313" key="6">
    <source>
        <dbReference type="EMBL" id="ATX77544.1"/>
    </source>
</evidence>
<evidence type="ECO:0000313" key="7">
    <source>
        <dbReference type="Proteomes" id="UP000229757"/>
    </source>
</evidence>
<sequence>MPTHDLSKMRLTAGLSINLEVTGGEGQQRYKGTLIGLVPGRTVLVNTPMLGDKRPLLLRKSQAVVCRFLSHKVVCAFRSQVVHLCTTPMHYMHLGWPSEVEVGTVRKSERVTVNLPVVIINQTKNSGEGAHGAIVDLSTSGARLESVDPVGGVGTPILVRGKVLVGHVSRLISIEALIVAEVGKFELANTTAAYGIEFTVLSDLDFLALQAFVNCQIIKQDDTD</sequence>
<evidence type="ECO:0000256" key="1">
    <source>
        <dbReference type="ARBA" id="ARBA00022636"/>
    </source>
</evidence>
<evidence type="ECO:0000259" key="5">
    <source>
        <dbReference type="Pfam" id="PF12945"/>
    </source>
</evidence>
<feature type="domain" description="PilZ" evidence="4">
    <location>
        <begin position="105"/>
        <end position="213"/>
    </location>
</feature>
<dbReference type="InterPro" id="IPR012349">
    <property type="entry name" value="Split_barrel_FMN-bd"/>
</dbReference>
<dbReference type="OrthoDB" id="5735035at2"/>
<organism evidence="6 7">
    <name type="scientific">Reinekea forsetii</name>
    <dbReference type="NCBI Taxonomy" id="1336806"/>
    <lineage>
        <taxon>Bacteria</taxon>
        <taxon>Pseudomonadati</taxon>
        <taxon>Pseudomonadota</taxon>
        <taxon>Gammaproteobacteria</taxon>
        <taxon>Oceanospirillales</taxon>
        <taxon>Saccharospirillaceae</taxon>
        <taxon>Reinekea</taxon>
    </lineage>
</organism>
<accession>A0A2K8KWS3</accession>
<dbReference type="Gene3D" id="2.30.110.10">
    <property type="entry name" value="Electron Transport, Fmn-binding Protein, Chain A"/>
    <property type="match status" value="1"/>
</dbReference>
<keyword evidence="2" id="KW-0547">Nucleotide-binding</keyword>
<dbReference type="AlphaFoldDB" id="A0A2K8KWS3"/>
<evidence type="ECO:0000259" key="4">
    <source>
        <dbReference type="Pfam" id="PF07238"/>
    </source>
</evidence>
<evidence type="ECO:0000256" key="2">
    <source>
        <dbReference type="ARBA" id="ARBA00022741"/>
    </source>
</evidence>
<dbReference type="Gene3D" id="2.40.10.220">
    <property type="entry name" value="predicted glycosyltransferase like domains"/>
    <property type="match status" value="1"/>
</dbReference>
<dbReference type="InterPro" id="IPR009926">
    <property type="entry name" value="T3SS_YcgR_PilZN"/>
</dbReference>
<gene>
    <name evidence="6" type="primary">pilZ</name>
    <name evidence="6" type="ORF">REIFOR_02419</name>
</gene>